<protein>
    <submittedName>
        <fullName evidence="1">Sulfur oxidation c-type cytochrome SoxX</fullName>
    </submittedName>
</protein>
<dbReference type="Gene3D" id="1.10.760.10">
    <property type="entry name" value="Cytochrome c-like domain"/>
    <property type="match status" value="1"/>
</dbReference>
<reference evidence="1 2" key="1">
    <citation type="submission" date="2017-05" db="EMBL/GenBank/DDBJ databases">
        <title>Full genome sequence of Pseudorhodoplanes sinuspersici.</title>
        <authorList>
            <person name="Dastgheib S.M.M."/>
            <person name="Shavandi M."/>
            <person name="Tirandaz H."/>
        </authorList>
    </citation>
    <scope>NUCLEOTIDE SEQUENCE [LARGE SCALE GENOMIC DNA]</scope>
    <source>
        <strain evidence="1 2">RIPI110</strain>
    </source>
</reference>
<dbReference type="InterPro" id="IPR030999">
    <property type="entry name" value="Thiosulf_SoxX"/>
</dbReference>
<name>A0A1W6ZS75_9HYPH</name>
<evidence type="ECO:0000313" key="2">
    <source>
        <dbReference type="Proteomes" id="UP000194137"/>
    </source>
</evidence>
<evidence type="ECO:0000313" key="1">
    <source>
        <dbReference type="EMBL" id="ARQ00234.1"/>
    </source>
</evidence>
<dbReference type="STRING" id="1235591.CAK95_14990"/>
<organism evidence="1 2">
    <name type="scientific">Pseudorhodoplanes sinuspersici</name>
    <dbReference type="NCBI Taxonomy" id="1235591"/>
    <lineage>
        <taxon>Bacteria</taxon>
        <taxon>Pseudomonadati</taxon>
        <taxon>Pseudomonadota</taxon>
        <taxon>Alphaproteobacteria</taxon>
        <taxon>Hyphomicrobiales</taxon>
        <taxon>Pseudorhodoplanes</taxon>
    </lineage>
</organism>
<dbReference type="GO" id="GO:0020037">
    <property type="term" value="F:heme binding"/>
    <property type="evidence" value="ECO:0007669"/>
    <property type="project" value="InterPro"/>
</dbReference>
<dbReference type="KEGG" id="psin:CAK95_14990"/>
<dbReference type="Proteomes" id="UP000194137">
    <property type="component" value="Chromosome"/>
</dbReference>
<dbReference type="NCBIfam" id="TIGR04485">
    <property type="entry name" value="thiosulf_SoxX"/>
    <property type="match status" value="1"/>
</dbReference>
<dbReference type="GO" id="GO:0009055">
    <property type="term" value="F:electron transfer activity"/>
    <property type="evidence" value="ECO:0007669"/>
    <property type="project" value="InterPro"/>
</dbReference>
<dbReference type="InterPro" id="IPR009056">
    <property type="entry name" value="Cyt_c-like_dom"/>
</dbReference>
<dbReference type="InterPro" id="IPR036909">
    <property type="entry name" value="Cyt_c-like_dom_sf"/>
</dbReference>
<accession>A0A1W6ZS75</accession>
<dbReference type="Pfam" id="PF00034">
    <property type="entry name" value="Cytochrom_C"/>
    <property type="match status" value="1"/>
</dbReference>
<dbReference type="PROSITE" id="PS51257">
    <property type="entry name" value="PROKAR_LIPOPROTEIN"/>
    <property type="match status" value="1"/>
</dbReference>
<dbReference type="EMBL" id="CP021112">
    <property type="protein sequence ID" value="ARQ00234.1"/>
    <property type="molecule type" value="Genomic_DNA"/>
</dbReference>
<dbReference type="SUPFAM" id="SSF46626">
    <property type="entry name" value="Cytochrome c"/>
    <property type="match status" value="1"/>
</dbReference>
<gene>
    <name evidence="1" type="ORF">CAK95_14990</name>
</gene>
<keyword evidence="2" id="KW-1185">Reference proteome</keyword>
<dbReference type="RefSeq" id="WP_183044348.1">
    <property type="nucleotide sequence ID" value="NZ_CP021112.1"/>
</dbReference>
<dbReference type="PROSITE" id="PS51007">
    <property type="entry name" value="CYTC"/>
    <property type="match status" value="1"/>
</dbReference>
<sequence>MKRVAFAFAILAIGCMPSEARSLLTYDIVGDAIPTSLTGTPGDPVRGRAIVVKRESTCLLCHSGPFPDQRFQGNLSPDLTGAGARWSEGELRLRMVDASHLNPDTIMPSFYKTDGLTRVAPNLRGKPVLTAEEIEDVVAFLTTLKDE</sequence>
<proteinExistence type="predicted"/>
<dbReference type="AlphaFoldDB" id="A0A1W6ZS75"/>